<feature type="compositionally biased region" description="Basic residues" evidence="1">
    <location>
        <begin position="10"/>
        <end position="21"/>
    </location>
</feature>
<evidence type="ECO:0000313" key="3">
    <source>
        <dbReference type="Proteomes" id="UP000028045"/>
    </source>
</evidence>
<dbReference type="EMBL" id="KL649628">
    <property type="protein sequence ID" value="KEY63906.1"/>
    <property type="molecule type" value="Genomic_DNA"/>
</dbReference>
<proteinExistence type="predicted"/>
<evidence type="ECO:0000313" key="2">
    <source>
        <dbReference type="EMBL" id="KEY63906.1"/>
    </source>
</evidence>
<name>A0A084AF27_STACB</name>
<feature type="region of interest" description="Disordered" evidence="1">
    <location>
        <begin position="1"/>
        <end position="25"/>
    </location>
</feature>
<dbReference type="AlphaFoldDB" id="A0A084AF27"/>
<keyword evidence="3" id="KW-1185">Reference proteome</keyword>
<gene>
    <name evidence="2" type="ORF">S7711_11584</name>
</gene>
<organism evidence="2 3">
    <name type="scientific">Stachybotrys chartarum (strain CBS 109288 / IBT 7711)</name>
    <name type="common">Toxic black mold</name>
    <name type="synonym">Stilbospora chartarum</name>
    <dbReference type="NCBI Taxonomy" id="1280523"/>
    <lineage>
        <taxon>Eukaryota</taxon>
        <taxon>Fungi</taxon>
        <taxon>Dikarya</taxon>
        <taxon>Ascomycota</taxon>
        <taxon>Pezizomycotina</taxon>
        <taxon>Sordariomycetes</taxon>
        <taxon>Hypocreomycetidae</taxon>
        <taxon>Hypocreales</taxon>
        <taxon>Stachybotryaceae</taxon>
        <taxon>Stachybotrys</taxon>
    </lineage>
</organism>
<evidence type="ECO:0000256" key="1">
    <source>
        <dbReference type="SAM" id="MobiDB-lite"/>
    </source>
</evidence>
<protein>
    <submittedName>
        <fullName evidence="2">Uncharacterized protein</fullName>
    </submittedName>
</protein>
<dbReference type="HOGENOM" id="CLU_2591348_0_0_1"/>
<dbReference type="Proteomes" id="UP000028045">
    <property type="component" value="Unassembled WGS sequence"/>
</dbReference>
<accession>A0A084AF27</accession>
<reference evidence="2 3" key="1">
    <citation type="journal article" date="2014" name="BMC Genomics">
        <title>Comparative genome sequencing reveals chemotype-specific gene clusters in the toxigenic black mold Stachybotrys.</title>
        <authorList>
            <person name="Semeiks J."/>
            <person name="Borek D."/>
            <person name="Otwinowski Z."/>
            <person name="Grishin N.V."/>
        </authorList>
    </citation>
    <scope>NUCLEOTIDE SEQUENCE [LARGE SCALE GENOMIC DNA]</scope>
    <source>
        <strain evidence="3">CBS 109288 / IBT 7711</strain>
    </source>
</reference>
<sequence>MEPQVPSRPQMRKRQLTSKPHRAADRGVNGDLAAILIGRIRTSLPNHNADQLIRCKVVGTFGNLASAVFSFSSPFEVVAA</sequence>